<dbReference type="EMBL" id="AP014688">
    <property type="protein sequence ID" value="BAR63646.1"/>
    <property type="molecule type" value="Genomic_DNA"/>
</dbReference>
<dbReference type="AlphaFoldDB" id="A0A0E4BXN9"/>
<dbReference type="RefSeq" id="WP_060913274.1">
    <property type="nucleotide sequence ID" value="NZ_JAFCKD010000430.1"/>
</dbReference>
<dbReference type="EMBL" id="AP014688">
    <property type="protein sequence ID" value="BAR63632.1"/>
    <property type="molecule type" value="Genomic_DNA"/>
</dbReference>
<organism evidence="2 3">
    <name type="scientific">Bradyrhizobium diazoefficiens</name>
    <dbReference type="NCBI Taxonomy" id="1355477"/>
    <lineage>
        <taxon>Bacteria</taxon>
        <taxon>Pseudomonadati</taxon>
        <taxon>Pseudomonadota</taxon>
        <taxon>Alphaproteobacteria</taxon>
        <taxon>Hyphomicrobiales</taxon>
        <taxon>Nitrobacteraceae</taxon>
        <taxon>Bradyrhizobium</taxon>
    </lineage>
</organism>
<gene>
    <name evidence="1" type="ORF">NK6_d_73</name>
    <name evidence="2" type="ORF">NK6_d_87</name>
</gene>
<proteinExistence type="predicted"/>
<name>A0A0E4BXN9_9BRAD</name>
<geneLocation type="plasmid" evidence="3">
    <name>pNK6d DNA</name>
</geneLocation>
<accession>A0A0E4BXN9</accession>
<evidence type="ECO:0000313" key="3">
    <source>
        <dbReference type="Proteomes" id="UP000063308"/>
    </source>
</evidence>
<evidence type="ECO:0000313" key="2">
    <source>
        <dbReference type="EMBL" id="BAR63646.1"/>
    </source>
</evidence>
<dbReference type="GO" id="GO:0016853">
    <property type="term" value="F:isomerase activity"/>
    <property type="evidence" value="ECO:0007669"/>
    <property type="project" value="UniProtKB-KW"/>
</dbReference>
<reference evidence="2 3" key="1">
    <citation type="submission" date="2014-11" db="EMBL/GenBank/DDBJ databases">
        <title>Symbiosis island explosion on the genome of extra-slow-growing strains of soybean bradyrhizobia with massive insertion sequences.</title>
        <authorList>
            <person name="Iida T."/>
            <person name="Minamisawa K."/>
        </authorList>
    </citation>
    <scope>NUCLEOTIDE SEQUENCE [LARGE SCALE GENOMIC DNA]</scope>
    <source>
        <strain evidence="2 3">NK6</strain>
        <plasmid evidence="2">pNK6d</plasmid>
        <plasmid evidence="3">pNK6d DNA</plasmid>
    </source>
</reference>
<geneLocation type="plasmid" evidence="2">
    <name>pNK6d</name>
</geneLocation>
<keyword evidence="2" id="KW-0413">Isomerase</keyword>
<keyword evidence="2" id="KW-0614">Plasmid</keyword>
<dbReference type="Proteomes" id="UP000063308">
    <property type="component" value="Plasmid pNK6d"/>
</dbReference>
<protein>
    <submittedName>
        <fullName evidence="2">DNA topoisomerase</fullName>
    </submittedName>
</protein>
<sequence>MASFSTLTLGTRKDTDWWRRGMKEKVGYTERVWVKQPEPTMQQMKEVFSGRFFGGHFSGPFSQWLPWPYDTEKRLYNDLDNDPETAPTREVLTRKDNVLLRSKKANGTWEEAPLKKGVEFKQTGANRVILWNVPAPPTTRNGRSNILTCGIGRSLIGPRMRTNNQRRFGKCNGSFSVWKRVFAKNANCPQRATFLTNLCKLRRAPRADILHLLN</sequence>
<evidence type="ECO:0000313" key="1">
    <source>
        <dbReference type="EMBL" id="BAR63632.1"/>
    </source>
</evidence>